<dbReference type="GO" id="GO:0016874">
    <property type="term" value="F:ligase activity"/>
    <property type="evidence" value="ECO:0007669"/>
    <property type="project" value="UniProtKB-KW"/>
</dbReference>
<dbReference type="GO" id="GO:0005886">
    <property type="term" value="C:plasma membrane"/>
    <property type="evidence" value="ECO:0007669"/>
    <property type="project" value="TreeGrafter"/>
</dbReference>
<dbReference type="RefSeq" id="WP_061928602.1">
    <property type="nucleotide sequence ID" value="NZ_JABCQN010000010.1"/>
</dbReference>
<dbReference type="InterPro" id="IPR000873">
    <property type="entry name" value="AMP-dep_synth/lig_dom"/>
</dbReference>
<sequence length="602" mass="66246">MSETFITTQGPDGEDVLDWRENTIVDALRFHALRTPDLKLYTLLGDGENETDGITAIELDQHAKDLGSWLKRLLPEKARAILLYDNSLDYIRGLMACLVSGIIPVSGVHPKAFGARDRFLAIRDDSEASAVIGNKSVLAEFQKVCGPPDDGSRFLWIPTDSGRLPAGTQTFTPHSDDLALIQYTSGSTRTPRGVLLTHRNIAHNLFRQAKAFGYRRGDCGVNWLPLSHDMGLIGGALITLGTGGRCVLLAPEHVAEKPVRWLRAISKYRATLSGGPDFMYGLCARTIDDEDLHGLDLSCWEIAFNGAEYIRPDTMQNFYRKFSPVGFDSQSFFSCYGLAEATLLVTASTRGQGVRFQTFSRHSLSCGQATASKEPLDQRQLASCGAIFEDIRIVIADEETNEKLPDGRVGEIRIQSPGVSPGYVNRKAENERVFGGGVAGEQGTFLRTGDRGFVCDGELYVVGRQDNRITVGENILDPEDIIACLTKYADDIRMFSTTVFLESRNQEAPLVIATELPSASEVDKTALGQSIGKTVCERFPVQKCRVVFLRVGSMLKTPSGKIRVGEMREYLKSEHPNVLGEELYVQAGTPQVRILKFAHGKV</sequence>
<accession>A0A9Q2FN39</accession>
<dbReference type="GeneID" id="81475815"/>
<evidence type="ECO:0000313" key="4">
    <source>
        <dbReference type="EMBL" id="MBF0871951.1"/>
    </source>
</evidence>
<dbReference type="SUPFAM" id="SSF56801">
    <property type="entry name" value="Acetyl-CoA synthetase-like"/>
    <property type="match status" value="1"/>
</dbReference>
<dbReference type="InterPro" id="IPR040097">
    <property type="entry name" value="FAAL/FAAC"/>
</dbReference>
<gene>
    <name evidence="4" type="ORF">HKD32_14040</name>
</gene>
<dbReference type="PANTHER" id="PTHR22754">
    <property type="entry name" value="DISCO-INTERACTING PROTEIN 2 DIP2 -RELATED"/>
    <property type="match status" value="1"/>
</dbReference>
<dbReference type="Gene3D" id="3.40.50.12780">
    <property type="entry name" value="N-terminal domain of ligase-like"/>
    <property type="match status" value="1"/>
</dbReference>
<dbReference type="InterPro" id="IPR042099">
    <property type="entry name" value="ANL_N_sf"/>
</dbReference>
<proteinExistence type="inferred from homology"/>
<dbReference type="PANTHER" id="PTHR22754:SF32">
    <property type="entry name" value="DISCO-INTERACTING PROTEIN 2"/>
    <property type="match status" value="1"/>
</dbReference>
<dbReference type="GO" id="GO:0006633">
    <property type="term" value="P:fatty acid biosynthetic process"/>
    <property type="evidence" value="ECO:0007669"/>
    <property type="project" value="TreeGrafter"/>
</dbReference>
<comment type="similarity">
    <text evidence="1">Belongs to the ATP-dependent AMP-binding enzyme family.</text>
</comment>
<evidence type="ECO:0000256" key="1">
    <source>
        <dbReference type="ARBA" id="ARBA00006432"/>
    </source>
</evidence>
<organism evidence="4 5">
    <name type="scientific">Gluconobacter japonicus</name>
    <dbReference type="NCBI Taxonomy" id="376620"/>
    <lineage>
        <taxon>Bacteria</taxon>
        <taxon>Pseudomonadati</taxon>
        <taxon>Pseudomonadota</taxon>
        <taxon>Alphaproteobacteria</taxon>
        <taxon>Acetobacterales</taxon>
        <taxon>Acetobacteraceae</taxon>
        <taxon>Gluconobacter</taxon>
    </lineage>
</organism>
<dbReference type="Proteomes" id="UP000661006">
    <property type="component" value="Unassembled WGS sequence"/>
</dbReference>
<reference evidence="4" key="2">
    <citation type="submission" date="2020-11" db="EMBL/GenBank/DDBJ databases">
        <title>Description of novel Gluconobacter species.</title>
        <authorList>
            <person name="Cleenwerck I."/>
            <person name="Cnockaert M."/>
            <person name="Borremans W."/>
            <person name="Wieme A.D."/>
            <person name="De Vuyst L."/>
            <person name="Vandamme P."/>
        </authorList>
    </citation>
    <scope>NUCLEOTIDE SEQUENCE</scope>
    <source>
        <strain evidence="4">R71697</strain>
    </source>
</reference>
<protein>
    <submittedName>
        <fullName evidence="4">Fatty acyl-AMP ligase</fullName>
    </submittedName>
</protein>
<name>A0A9Q2FN39_GLUJA</name>
<dbReference type="AlphaFoldDB" id="A0A9Q2FN39"/>
<evidence type="ECO:0000256" key="2">
    <source>
        <dbReference type="ARBA" id="ARBA00022598"/>
    </source>
</evidence>
<dbReference type="Pfam" id="PF00501">
    <property type="entry name" value="AMP-binding"/>
    <property type="match status" value="1"/>
</dbReference>
<evidence type="ECO:0000259" key="3">
    <source>
        <dbReference type="Pfam" id="PF00501"/>
    </source>
</evidence>
<dbReference type="CDD" id="cd05931">
    <property type="entry name" value="FAAL"/>
    <property type="match status" value="1"/>
</dbReference>
<dbReference type="FunFam" id="3.40.50.12780:FF:000013">
    <property type="entry name" value="Long-chain-fatty-acid--AMP ligase FadD32"/>
    <property type="match status" value="1"/>
</dbReference>
<dbReference type="GO" id="GO:0071766">
    <property type="term" value="P:Actinobacterium-type cell wall biogenesis"/>
    <property type="evidence" value="ECO:0007669"/>
    <property type="project" value="UniProtKB-ARBA"/>
</dbReference>
<dbReference type="GO" id="GO:0070566">
    <property type="term" value="F:adenylyltransferase activity"/>
    <property type="evidence" value="ECO:0007669"/>
    <property type="project" value="TreeGrafter"/>
</dbReference>
<keyword evidence="2 4" id="KW-0436">Ligase</keyword>
<dbReference type="EMBL" id="JABCQN010000010">
    <property type="protein sequence ID" value="MBF0871951.1"/>
    <property type="molecule type" value="Genomic_DNA"/>
</dbReference>
<dbReference type="InterPro" id="IPR045851">
    <property type="entry name" value="AMP-bd_C_sf"/>
</dbReference>
<dbReference type="Gene3D" id="3.30.300.30">
    <property type="match status" value="1"/>
</dbReference>
<comment type="caution">
    <text evidence="4">The sequence shown here is derived from an EMBL/GenBank/DDBJ whole genome shotgun (WGS) entry which is preliminary data.</text>
</comment>
<reference evidence="4" key="1">
    <citation type="submission" date="2020-04" db="EMBL/GenBank/DDBJ databases">
        <authorList>
            <person name="Sombolestani A."/>
        </authorList>
    </citation>
    <scope>NUCLEOTIDE SEQUENCE</scope>
    <source>
        <strain evidence="4">R71697</strain>
    </source>
</reference>
<feature type="domain" description="AMP-dependent synthetase/ligase" evidence="3">
    <location>
        <begin position="50"/>
        <end position="423"/>
    </location>
</feature>
<evidence type="ECO:0000313" key="5">
    <source>
        <dbReference type="Proteomes" id="UP000661006"/>
    </source>
</evidence>